<comment type="caution">
    <text evidence="1">The sequence shown here is derived from an EMBL/GenBank/DDBJ whole genome shotgun (WGS) entry which is preliminary data.</text>
</comment>
<dbReference type="Proteomes" id="UP000664628">
    <property type="component" value="Unassembled WGS sequence"/>
</dbReference>
<evidence type="ECO:0000313" key="1">
    <source>
        <dbReference type="EMBL" id="MBO0950126.1"/>
    </source>
</evidence>
<protein>
    <submittedName>
        <fullName evidence="1">Uncharacterized protein</fullName>
    </submittedName>
</protein>
<sequence length="150" mass="17240">MQQSSTWANQYEQLASATDLINESVNIIIKEKHVHQYPQLSTRPSFYLSEQQINQARTTVADLVSALIDENIDEPTGDESHVHLPDNLLDDYRTRLDNNPNARERFEQLRDTLQSDQPVDDSGKAALDDLVLTLNNSRKQIFRKLRQYGS</sequence>
<evidence type="ECO:0000313" key="2">
    <source>
        <dbReference type="Proteomes" id="UP000664628"/>
    </source>
</evidence>
<organism evidence="1 2">
    <name type="scientific">Fibrella forsythiae</name>
    <dbReference type="NCBI Taxonomy" id="2817061"/>
    <lineage>
        <taxon>Bacteria</taxon>
        <taxon>Pseudomonadati</taxon>
        <taxon>Bacteroidota</taxon>
        <taxon>Cytophagia</taxon>
        <taxon>Cytophagales</taxon>
        <taxon>Spirosomataceae</taxon>
        <taxon>Fibrella</taxon>
    </lineage>
</organism>
<gene>
    <name evidence="1" type="ORF">J2I46_16135</name>
</gene>
<dbReference type="EMBL" id="JAFMYW010000004">
    <property type="protein sequence ID" value="MBO0950126.1"/>
    <property type="molecule type" value="Genomic_DNA"/>
</dbReference>
<keyword evidence="2" id="KW-1185">Reference proteome</keyword>
<proteinExistence type="predicted"/>
<accession>A0ABS3JJE3</accession>
<reference evidence="1 2" key="1">
    <citation type="submission" date="2021-03" db="EMBL/GenBank/DDBJ databases">
        <title>Fibrella sp. HMF5405 genome sequencing and assembly.</title>
        <authorList>
            <person name="Kang H."/>
            <person name="Kim H."/>
            <person name="Bae S."/>
            <person name="Joh K."/>
        </authorList>
    </citation>
    <scope>NUCLEOTIDE SEQUENCE [LARGE SCALE GENOMIC DNA]</scope>
    <source>
        <strain evidence="1 2">HMF5405</strain>
    </source>
</reference>
<name>A0ABS3JJE3_9BACT</name>
<dbReference type="RefSeq" id="WP_207330064.1">
    <property type="nucleotide sequence ID" value="NZ_JAFMYW010000004.1"/>
</dbReference>